<dbReference type="Proteomes" id="UP000192721">
    <property type="component" value="Unassembled WGS sequence"/>
</dbReference>
<evidence type="ECO:0000256" key="1">
    <source>
        <dbReference type="ARBA" id="ARBA00022679"/>
    </source>
</evidence>
<feature type="domain" description="N-acetyltransferase" evidence="3">
    <location>
        <begin position="5"/>
        <end position="152"/>
    </location>
</feature>
<dbReference type="RefSeq" id="WP_081556432.1">
    <property type="nucleotide sequence ID" value="NZ_LXRL01000040.1"/>
</dbReference>
<evidence type="ECO:0000313" key="4">
    <source>
        <dbReference type="EMBL" id="OQS35084.1"/>
    </source>
</evidence>
<dbReference type="CDD" id="cd04301">
    <property type="entry name" value="NAT_SF"/>
    <property type="match status" value="1"/>
</dbReference>
<dbReference type="EMBL" id="MUKV01000029">
    <property type="protein sequence ID" value="OQS35084.1"/>
    <property type="molecule type" value="Genomic_DNA"/>
</dbReference>
<sequence length="152" mass="18051">MSNTLSIRPLRAEDYEAWLPLWRGYQRFYQVTMDEATINGTWRRYVLPDHAMRGWLAWDGERAVGLVHIVLHPSSWTLGDYCYLQDLFVAEDCRGLGAGRQLIEWVYQWASKRECSRVYWLTHETNVTARRLYDQLAENLGYIQYRKQLTAI</sequence>
<dbReference type="InterPro" id="IPR000182">
    <property type="entry name" value="GNAT_dom"/>
</dbReference>
<evidence type="ECO:0000313" key="5">
    <source>
        <dbReference type="Proteomes" id="UP000192721"/>
    </source>
</evidence>
<evidence type="ECO:0000259" key="3">
    <source>
        <dbReference type="PROSITE" id="PS51186"/>
    </source>
</evidence>
<dbReference type="Pfam" id="PF00583">
    <property type="entry name" value="Acetyltransf_1"/>
    <property type="match status" value="1"/>
</dbReference>
<accession>A0A1W0CJX4</accession>
<dbReference type="InterPro" id="IPR051016">
    <property type="entry name" value="Diverse_Substrate_AcTransf"/>
</dbReference>
<protein>
    <submittedName>
        <fullName evidence="4">GNAT family N-acetyltransferase</fullName>
    </submittedName>
</protein>
<keyword evidence="2" id="KW-0012">Acyltransferase</keyword>
<gene>
    <name evidence="4" type="ORF">B0T45_17935</name>
</gene>
<keyword evidence="1 4" id="KW-0808">Transferase</keyword>
<organism evidence="4 5">
    <name type="scientific">Chromobacterium haemolyticum</name>
    <dbReference type="NCBI Taxonomy" id="394935"/>
    <lineage>
        <taxon>Bacteria</taxon>
        <taxon>Pseudomonadati</taxon>
        <taxon>Pseudomonadota</taxon>
        <taxon>Betaproteobacteria</taxon>
        <taxon>Neisseriales</taxon>
        <taxon>Chromobacteriaceae</taxon>
        <taxon>Chromobacterium</taxon>
    </lineage>
</organism>
<name>A0A1W0CJX4_9NEIS</name>
<dbReference type="PANTHER" id="PTHR10545">
    <property type="entry name" value="DIAMINE N-ACETYLTRANSFERASE"/>
    <property type="match status" value="1"/>
</dbReference>
<dbReference type="InterPro" id="IPR016181">
    <property type="entry name" value="Acyl_CoA_acyltransferase"/>
</dbReference>
<dbReference type="Gene3D" id="3.40.630.30">
    <property type="match status" value="1"/>
</dbReference>
<dbReference type="AlphaFoldDB" id="A0A1W0CJX4"/>
<comment type="caution">
    <text evidence="4">The sequence shown here is derived from an EMBL/GenBank/DDBJ whole genome shotgun (WGS) entry which is preliminary data.</text>
</comment>
<dbReference type="GO" id="GO:0008080">
    <property type="term" value="F:N-acetyltransferase activity"/>
    <property type="evidence" value="ECO:0007669"/>
    <property type="project" value="TreeGrafter"/>
</dbReference>
<dbReference type="PANTHER" id="PTHR10545:SF42">
    <property type="entry name" value="ACETYLTRANSFERASE"/>
    <property type="match status" value="1"/>
</dbReference>
<reference evidence="4 5" key="1">
    <citation type="submission" date="2017-02" db="EMBL/GenBank/DDBJ databases">
        <title>Chromobacterium haemolyticum H5244.</title>
        <authorList>
            <person name="Gulvik C.A."/>
        </authorList>
    </citation>
    <scope>NUCLEOTIDE SEQUENCE [LARGE SCALE GENOMIC DNA]</scope>
    <source>
        <strain evidence="4 5">H5244</strain>
    </source>
</reference>
<proteinExistence type="predicted"/>
<dbReference type="SUPFAM" id="SSF55729">
    <property type="entry name" value="Acyl-CoA N-acyltransferases (Nat)"/>
    <property type="match status" value="1"/>
</dbReference>
<evidence type="ECO:0000256" key="2">
    <source>
        <dbReference type="ARBA" id="ARBA00023315"/>
    </source>
</evidence>
<dbReference type="PROSITE" id="PS51186">
    <property type="entry name" value="GNAT"/>
    <property type="match status" value="1"/>
</dbReference>